<dbReference type="GO" id="GO:0046872">
    <property type="term" value="F:metal ion binding"/>
    <property type="evidence" value="ECO:0007669"/>
    <property type="project" value="UniProtKB-KW"/>
</dbReference>
<gene>
    <name evidence="14 17" type="primary">cysH</name>
    <name evidence="16" type="ORF">CBM2605_A230114</name>
    <name evidence="17" type="ORF">CBM2607_12765</name>
</gene>
<protein>
    <recommendedName>
        <fullName evidence="10 14">Adenosine 5'-phosphosulfate reductase</fullName>
        <shortName evidence="14">APS reductase</shortName>
        <ecNumber evidence="9 14">1.8.4.10</ecNumber>
    </recommendedName>
    <alternativeName>
        <fullName evidence="12 14">5'-adenylylsulfate reductase</fullName>
    </alternativeName>
    <alternativeName>
        <fullName evidence="11 14">Thioredoxin-dependent 5'-adenylylsulfate reductase</fullName>
    </alternativeName>
</protein>
<organism evidence="17 18">
    <name type="scientific">Cupriavidus neocaledonicus</name>
    <dbReference type="NCBI Taxonomy" id="1040979"/>
    <lineage>
        <taxon>Bacteria</taxon>
        <taxon>Pseudomonadati</taxon>
        <taxon>Pseudomonadota</taxon>
        <taxon>Betaproteobacteria</taxon>
        <taxon>Burkholderiales</taxon>
        <taxon>Burkholderiaceae</taxon>
        <taxon>Cupriavidus</taxon>
    </lineage>
</organism>
<keyword evidence="4 14" id="KW-0560">Oxidoreductase</keyword>
<dbReference type="Proteomes" id="UP000255168">
    <property type="component" value="Chromosome I"/>
</dbReference>
<dbReference type="GO" id="GO:0004604">
    <property type="term" value="F:phosphoadenylyl-sulfate reductase (thioredoxin) activity"/>
    <property type="evidence" value="ECO:0007669"/>
    <property type="project" value="UniProtKB-UniRule"/>
</dbReference>
<feature type="binding site" evidence="14">
    <location>
        <position position="150"/>
    </location>
    <ligand>
        <name>[4Fe-4S] cluster</name>
        <dbReference type="ChEBI" id="CHEBI:49883"/>
    </ligand>
</feature>
<dbReference type="InterPro" id="IPR004511">
    <property type="entry name" value="PAPS/APS_Rdtase"/>
</dbReference>
<dbReference type="EMBL" id="LT984806">
    <property type="protein sequence ID" value="SPD47825.1"/>
    <property type="molecule type" value="Genomic_DNA"/>
</dbReference>
<evidence type="ECO:0000256" key="4">
    <source>
        <dbReference type="ARBA" id="ARBA00023002"/>
    </source>
</evidence>
<comment type="cofactor">
    <cofactor evidence="14">
        <name>[4Fe-4S] cluster</name>
        <dbReference type="ChEBI" id="CHEBI:49883"/>
    </cofactor>
    <text evidence="14">Binds 1 [4Fe-4S] cluster per subunit.</text>
</comment>
<keyword evidence="6 14" id="KW-0411">Iron-sulfur</keyword>
<evidence type="ECO:0000313" key="16">
    <source>
        <dbReference type="EMBL" id="SOZ35859.1"/>
    </source>
</evidence>
<evidence type="ECO:0000256" key="10">
    <source>
        <dbReference type="ARBA" id="ARBA00029514"/>
    </source>
</evidence>
<comment type="function">
    <text evidence="7 14">Catalyzes the formation of sulfite from adenosine 5'-phosphosulfate (APS) using thioredoxin as an electron donor.</text>
</comment>
<name>A0A375H995_9BURK</name>
<keyword evidence="5 14" id="KW-0408">Iron</keyword>
<dbReference type="HAMAP" id="MF_00063">
    <property type="entry name" value="CysH"/>
    <property type="match status" value="1"/>
</dbReference>
<evidence type="ECO:0000313" key="17">
    <source>
        <dbReference type="EMBL" id="SPD47825.1"/>
    </source>
</evidence>
<evidence type="ECO:0000256" key="9">
    <source>
        <dbReference type="ARBA" id="ARBA00024386"/>
    </source>
</evidence>
<evidence type="ECO:0000256" key="8">
    <source>
        <dbReference type="ARBA" id="ARBA00024327"/>
    </source>
</evidence>
<dbReference type="RefSeq" id="WP_018008022.1">
    <property type="nucleotide sequence ID" value="NZ_AQUR01000105.1"/>
</dbReference>
<dbReference type="GO" id="GO:0043866">
    <property type="term" value="F:adenylyl-sulfate reductase (thioredoxin) activity"/>
    <property type="evidence" value="ECO:0007669"/>
    <property type="project" value="UniProtKB-EC"/>
</dbReference>
<evidence type="ECO:0000256" key="14">
    <source>
        <dbReference type="HAMAP-Rule" id="MF_00063"/>
    </source>
</evidence>
<keyword evidence="3 14" id="KW-0479">Metal-binding</keyword>
<dbReference type="GO" id="GO:0019344">
    <property type="term" value="P:cysteine biosynthetic process"/>
    <property type="evidence" value="ECO:0007669"/>
    <property type="project" value="InterPro"/>
</dbReference>
<comment type="subcellular location">
    <subcellularLocation>
        <location evidence="14">Cytoplasm</location>
    </subcellularLocation>
</comment>
<dbReference type="SUPFAM" id="SSF52402">
    <property type="entry name" value="Adenine nucleotide alpha hydrolases-like"/>
    <property type="match status" value="1"/>
</dbReference>
<evidence type="ECO:0000313" key="19">
    <source>
        <dbReference type="Proteomes" id="UP000256710"/>
    </source>
</evidence>
<evidence type="ECO:0000256" key="12">
    <source>
        <dbReference type="ARBA" id="ARBA00032041"/>
    </source>
</evidence>
<dbReference type="PANTHER" id="PTHR46482:SF9">
    <property type="entry name" value="5'-ADENYLYLSULFATE REDUCTASE 1, CHLOROPLASTIC"/>
    <property type="match status" value="1"/>
</dbReference>
<evidence type="ECO:0000259" key="15">
    <source>
        <dbReference type="Pfam" id="PF01507"/>
    </source>
</evidence>
<dbReference type="Pfam" id="PF01507">
    <property type="entry name" value="PAPS_reduct"/>
    <property type="match status" value="1"/>
</dbReference>
<dbReference type="Proteomes" id="UP000256710">
    <property type="component" value="Unassembled WGS sequence"/>
</dbReference>
<dbReference type="CDD" id="cd23945">
    <property type="entry name" value="PAPS_reductase"/>
    <property type="match status" value="1"/>
</dbReference>
<keyword evidence="2 14" id="KW-0963">Cytoplasm</keyword>
<dbReference type="InterPro" id="IPR002500">
    <property type="entry name" value="PAPS_reduct_dom"/>
</dbReference>
<feature type="active site" description="Nucleophile; cysteine thiosulfonate intermediate" evidence="14">
    <location>
        <position position="261"/>
    </location>
</feature>
<dbReference type="GO" id="GO:0070814">
    <property type="term" value="P:hydrogen sulfide biosynthetic process"/>
    <property type="evidence" value="ECO:0007669"/>
    <property type="project" value="UniProtKB-UniRule"/>
</dbReference>
<keyword evidence="19" id="KW-1185">Reference proteome</keyword>
<evidence type="ECO:0000256" key="6">
    <source>
        <dbReference type="ARBA" id="ARBA00023014"/>
    </source>
</evidence>
<evidence type="ECO:0000256" key="5">
    <source>
        <dbReference type="ARBA" id="ARBA00023004"/>
    </source>
</evidence>
<dbReference type="NCBIfam" id="TIGR02055">
    <property type="entry name" value="APS_reductase"/>
    <property type="match status" value="1"/>
</dbReference>
<dbReference type="NCBIfam" id="NF002537">
    <property type="entry name" value="PRK02090.1"/>
    <property type="match status" value="1"/>
</dbReference>
<dbReference type="Gene3D" id="3.40.50.620">
    <property type="entry name" value="HUPs"/>
    <property type="match status" value="1"/>
</dbReference>
<comment type="pathway">
    <text evidence="8 14">Sulfur metabolism; hydrogen sulfide biosynthesis; sulfite from sulfate.</text>
</comment>
<evidence type="ECO:0000256" key="7">
    <source>
        <dbReference type="ARBA" id="ARBA00024298"/>
    </source>
</evidence>
<proteinExistence type="inferred from homology"/>
<evidence type="ECO:0000256" key="3">
    <source>
        <dbReference type="ARBA" id="ARBA00022723"/>
    </source>
</evidence>
<feature type="binding site" evidence="14">
    <location>
        <position position="233"/>
    </location>
    <ligand>
        <name>[4Fe-4S] cluster</name>
        <dbReference type="ChEBI" id="CHEBI:49883"/>
    </ligand>
</feature>
<dbReference type="InterPro" id="IPR014729">
    <property type="entry name" value="Rossmann-like_a/b/a_fold"/>
</dbReference>
<comment type="catalytic activity">
    <reaction evidence="13 14">
        <text>[thioredoxin]-disulfide + sulfite + AMP + 2 H(+) = adenosine 5'-phosphosulfate + [thioredoxin]-dithiol</text>
        <dbReference type="Rhea" id="RHEA:21976"/>
        <dbReference type="Rhea" id="RHEA-COMP:10698"/>
        <dbReference type="Rhea" id="RHEA-COMP:10700"/>
        <dbReference type="ChEBI" id="CHEBI:15378"/>
        <dbReference type="ChEBI" id="CHEBI:17359"/>
        <dbReference type="ChEBI" id="CHEBI:29950"/>
        <dbReference type="ChEBI" id="CHEBI:50058"/>
        <dbReference type="ChEBI" id="CHEBI:58243"/>
        <dbReference type="ChEBI" id="CHEBI:456215"/>
        <dbReference type="EC" id="1.8.4.10"/>
    </reaction>
</comment>
<feature type="binding site" evidence="14">
    <location>
        <position position="236"/>
    </location>
    <ligand>
        <name>[4Fe-4S] cluster</name>
        <dbReference type="ChEBI" id="CHEBI:49883"/>
    </ligand>
</feature>
<evidence type="ECO:0000256" key="11">
    <source>
        <dbReference type="ARBA" id="ARBA00030894"/>
    </source>
</evidence>
<dbReference type="GO" id="GO:0051539">
    <property type="term" value="F:4 iron, 4 sulfur cluster binding"/>
    <property type="evidence" value="ECO:0007669"/>
    <property type="project" value="UniProtKB-UniRule"/>
</dbReference>
<evidence type="ECO:0000256" key="13">
    <source>
        <dbReference type="ARBA" id="ARBA00048441"/>
    </source>
</evidence>
<evidence type="ECO:0000313" key="18">
    <source>
        <dbReference type="Proteomes" id="UP000255168"/>
    </source>
</evidence>
<evidence type="ECO:0000256" key="1">
    <source>
        <dbReference type="ARBA" id="ARBA00009732"/>
    </source>
</evidence>
<comment type="similarity">
    <text evidence="1 14">Belongs to the PAPS reductase family. CysH subfamily.</text>
</comment>
<reference evidence="18 19" key="1">
    <citation type="submission" date="2018-01" db="EMBL/GenBank/DDBJ databases">
        <authorList>
            <person name="Clerissi C."/>
        </authorList>
    </citation>
    <scope>NUCLEOTIDE SEQUENCE [LARGE SCALE GENOMIC DNA]</scope>
    <source>
        <strain evidence="16">Cupriavidus taiwanensis STM 6082</strain>
        <strain evidence="17">Cupriavidus taiwanensis STM 6160</strain>
    </source>
</reference>
<dbReference type="PANTHER" id="PTHR46482">
    <property type="entry name" value="5'-ADENYLYLSULFATE REDUCTASE 3, CHLOROPLASTIC"/>
    <property type="match status" value="1"/>
</dbReference>
<dbReference type="EMBL" id="OFTC01000016">
    <property type="protein sequence ID" value="SOZ35859.1"/>
    <property type="molecule type" value="Genomic_DNA"/>
</dbReference>
<dbReference type="EC" id="1.8.4.10" evidence="9 14"/>
<feature type="binding site" evidence="14">
    <location>
        <position position="151"/>
    </location>
    <ligand>
        <name>[4Fe-4S] cluster</name>
        <dbReference type="ChEBI" id="CHEBI:49883"/>
    </ligand>
</feature>
<dbReference type="AlphaFoldDB" id="A0A375H995"/>
<sequence>MSTVLSEIAVVAEAGAGAVSGLRPPALWVAPEYTGSIEALEQKERELAGRLAGIAGRYFRARFASSLAAEDMVLTDAILRGSEAVRAGIRVFTLQTGRLHAETLAVLDKVQARYGYTIEQFTPDAEAVENYLKKHGLNGFYDSIDARKSCCGIRKVEPLNRALSHADAWLTGQRREQAVTRAELPFEELDEARGIPKFNPLADWSEAEVWAYLKRHDVPVNDLHAKGYPSIGCEPCTRAVRAGEDVRAGRWWWESRDTKECGLHEGNLRSVPASAEANFAKQS</sequence>
<accession>A0A375H995</accession>
<dbReference type="GO" id="GO:0005737">
    <property type="term" value="C:cytoplasm"/>
    <property type="evidence" value="ECO:0007669"/>
    <property type="project" value="UniProtKB-SubCell"/>
</dbReference>
<evidence type="ECO:0000256" key="2">
    <source>
        <dbReference type="ARBA" id="ARBA00022490"/>
    </source>
</evidence>
<dbReference type="InterPro" id="IPR011798">
    <property type="entry name" value="APS_reductase"/>
</dbReference>
<feature type="domain" description="Phosphoadenosine phosphosulphate reductase" evidence="15">
    <location>
        <begin position="64"/>
        <end position="239"/>
    </location>
</feature>
<dbReference type="GO" id="GO:0019379">
    <property type="term" value="P:sulfate assimilation, phosphoadenylyl sulfate reduction by phosphoadenylyl-sulfate reductase (thioredoxin)"/>
    <property type="evidence" value="ECO:0007669"/>
    <property type="project" value="UniProtKB-UniRule"/>
</dbReference>